<dbReference type="AlphaFoldDB" id="A0A822ZLG2"/>
<evidence type="ECO:0000256" key="1">
    <source>
        <dbReference type="SAM" id="SignalP"/>
    </source>
</evidence>
<proteinExistence type="predicted"/>
<protein>
    <submittedName>
        <fullName evidence="2">Uncharacterized protein</fullName>
    </submittedName>
</protein>
<dbReference type="Proteomes" id="UP000607653">
    <property type="component" value="Unassembled WGS sequence"/>
</dbReference>
<reference evidence="2 3" key="1">
    <citation type="journal article" date="2020" name="Mol. Biol. Evol.">
        <title>Distinct Expression and Methylation Patterns for Genes with Different Fates following a Single Whole-Genome Duplication in Flowering Plants.</title>
        <authorList>
            <person name="Shi T."/>
            <person name="Rahmani R.S."/>
            <person name="Gugger P.F."/>
            <person name="Wang M."/>
            <person name="Li H."/>
            <person name="Zhang Y."/>
            <person name="Li Z."/>
            <person name="Wang Q."/>
            <person name="Van de Peer Y."/>
            <person name="Marchal K."/>
            <person name="Chen J."/>
        </authorList>
    </citation>
    <scope>NUCLEOTIDE SEQUENCE [LARGE SCALE GENOMIC DNA]</scope>
    <source>
        <tissue evidence="2">Leaf</tissue>
    </source>
</reference>
<dbReference type="EMBL" id="DUZY01000006">
    <property type="protein sequence ID" value="DAD42588.1"/>
    <property type="molecule type" value="Genomic_DNA"/>
</dbReference>
<accession>A0A822ZLG2</accession>
<keyword evidence="1" id="KW-0732">Signal</keyword>
<sequence length="42" mass="4663">MYSVVRVLSVLFSIFKGIVSTSVVKGDSPSSNCQFIMYLFVL</sequence>
<comment type="caution">
    <text evidence="2">The sequence shown here is derived from an EMBL/GenBank/DDBJ whole genome shotgun (WGS) entry which is preliminary data.</text>
</comment>
<name>A0A822ZLG2_NELNU</name>
<evidence type="ECO:0000313" key="3">
    <source>
        <dbReference type="Proteomes" id="UP000607653"/>
    </source>
</evidence>
<gene>
    <name evidence="2" type="ORF">HUJ06_000818</name>
</gene>
<keyword evidence="3" id="KW-1185">Reference proteome</keyword>
<feature type="chain" id="PRO_5032501915" evidence="1">
    <location>
        <begin position="21"/>
        <end position="42"/>
    </location>
</feature>
<feature type="signal peptide" evidence="1">
    <location>
        <begin position="1"/>
        <end position="20"/>
    </location>
</feature>
<evidence type="ECO:0000313" key="2">
    <source>
        <dbReference type="EMBL" id="DAD42588.1"/>
    </source>
</evidence>
<organism evidence="2 3">
    <name type="scientific">Nelumbo nucifera</name>
    <name type="common">Sacred lotus</name>
    <dbReference type="NCBI Taxonomy" id="4432"/>
    <lineage>
        <taxon>Eukaryota</taxon>
        <taxon>Viridiplantae</taxon>
        <taxon>Streptophyta</taxon>
        <taxon>Embryophyta</taxon>
        <taxon>Tracheophyta</taxon>
        <taxon>Spermatophyta</taxon>
        <taxon>Magnoliopsida</taxon>
        <taxon>Proteales</taxon>
        <taxon>Nelumbonaceae</taxon>
        <taxon>Nelumbo</taxon>
    </lineage>
</organism>